<gene>
    <name evidence="1" type="ORF">CLIB1444_01S00628</name>
</gene>
<keyword evidence="1" id="KW-0378">Hydrolase</keyword>
<dbReference type="EMBL" id="CALSDN010000001">
    <property type="protein sequence ID" value="CAH6718167.1"/>
    <property type="molecule type" value="Genomic_DNA"/>
</dbReference>
<accession>A0ACA9XZV6</accession>
<evidence type="ECO:0000313" key="2">
    <source>
        <dbReference type="Proteomes" id="UP001152531"/>
    </source>
</evidence>
<keyword evidence="2" id="KW-1185">Reference proteome</keyword>
<evidence type="ECO:0000313" key="1">
    <source>
        <dbReference type="EMBL" id="CAH6718167.1"/>
    </source>
</evidence>
<name>A0ACA9XZV6_9ASCO</name>
<protein>
    <submittedName>
        <fullName evidence="1">Ubiquitin carboxyl-terminal hydrolase 2</fullName>
    </submittedName>
</protein>
<proteinExistence type="predicted"/>
<comment type="caution">
    <text evidence="1">The sequence shown here is derived from an EMBL/GenBank/DDBJ whole genome shotgun (WGS) entry which is preliminary data.</text>
</comment>
<sequence>MSSGWNTIDSDAGLFTRLIEKLGVKNIQFEDLYSIDSESIAQLSPVYGVIFLFKYSKIDRQIAKNGNAPITGEYDLSYQENDIFFGNQTIQNACGTQAVINILLNQEIDLGEELSNFKSFVGGFDGEMIGETISNSDLIRSVHNSFSTPNLIVDEDPNPPPEDSDDKNDGLFHFIGYIHKNGFIYELDGLKNYPIKHDECKDMDDFITKIPQVLMKRIAKYGNELRFSCLVITNDKLNQAKDLGDEEMKYQELNKRKIWDKEIELRQHDYTNLFVNMIKGISSKLDDQQWEALLDKARERTKAKFK</sequence>
<reference evidence="1" key="1">
    <citation type="submission" date="2022-06" db="EMBL/GenBank/DDBJ databases">
        <authorList>
            <person name="Legras J.-L."/>
            <person name="Devillers H."/>
            <person name="Grondin C."/>
        </authorList>
    </citation>
    <scope>NUCLEOTIDE SEQUENCE</scope>
    <source>
        <strain evidence="1">CLIB 1444</strain>
    </source>
</reference>
<dbReference type="Proteomes" id="UP001152531">
    <property type="component" value="Unassembled WGS sequence"/>
</dbReference>
<organism evidence="1 2">
    <name type="scientific">[Candida] jaroonii</name>
    <dbReference type="NCBI Taxonomy" id="467808"/>
    <lineage>
        <taxon>Eukaryota</taxon>
        <taxon>Fungi</taxon>
        <taxon>Dikarya</taxon>
        <taxon>Ascomycota</taxon>
        <taxon>Saccharomycotina</taxon>
        <taxon>Pichiomycetes</taxon>
        <taxon>Debaryomycetaceae</taxon>
        <taxon>Yamadazyma</taxon>
    </lineage>
</organism>